<evidence type="ECO:0000256" key="3">
    <source>
        <dbReference type="ARBA" id="ARBA00022801"/>
    </source>
</evidence>
<accession>A0AA37T448</accession>
<evidence type="ECO:0000256" key="2">
    <source>
        <dbReference type="ARBA" id="ARBA00022723"/>
    </source>
</evidence>
<protein>
    <recommendedName>
        <fullName evidence="6">Succinylglutamate desuccinylase/Aspartoacylase catalytic domain-containing protein</fullName>
    </recommendedName>
</protein>
<dbReference type="Gene3D" id="3.40.630.10">
    <property type="entry name" value="Zn peptidases"/>
    <property type="match status" value="1"/>
</dbReference>
<gene>
    <name evidence="7" type="ORF">GCM10007877_24400</name>
</gene>
<name>A0AA37T448_9GAMM</name>
<dbReference type="Proteomes" id="UP001156870">
    <property type="component" value="Unassembled WGS sequence"/>
</dbReference>
<feature type="region of interest" description="Disordered" evidence="5">
    <location>
        <begin position="1"/>
        <end position="129"/>
    </location>
</feature>
<feature type="compositionally biased region" description="Polar residues" evidence="5">
    <location>
        <begin position="85"/>
        <end position="129"/>
    </location>
</feature>
<evidence type="ECO:0000259" key="6">
    <source>
        <dbReference type="Pfam" id="PF24827"/>
    </source>
</evidence>
<keyword evidence="4" id="KW-0862">Zinc</keyword>
<dbReference type="PANTHER" id="PTHR37326">
    <property type="entry name" value="BLL3975 PROTEIN"/>
    <property type="match status" value="1"/>
</dbReference>
<evidence type="ECO:0000313" key="8">
    <source>
        <dbReference type="Proteomes" id="UP001156870"/>
    </source>
</evidence>
<dbReference type="PANTHER" id="PTHR37326:SF2">
    <property type="entry name" value="SUCCINYLGLUTAMATE DESUCCINYLASE_ASPARTOACYLASE FAMILY PROTEIN"/>
    <property type="match status" value="1"/>
</dbReference>
<comment type="cofactor">
    <cofactor evidence="1">
        <name>Zn(2+)</name>
        <dbReference type="ChEBI" id="CHEBI:29105"/>
    </cofactor>
</comment>
<dbReference type="InterPro" id="IPR055438">
    <property type="entry name" value="AstE_AspA_cat"/>
</dbReference>
<sequence length="488" mass="52443">MAINDTDTSDSSNIDVDTEANAPEPLNNPQPLLTSLEDNKEVNSITETEKSVITIEPEEEEAGAQPQPAPNVDLSEVAPIPQPIPTTEDNSASFDTDAVTTSVEGTETTAPTSIQSEPVVTQQPKPEPPVTTTAEITYDQFVILGAEVLPGTSTRLAWSPNVAITGLALPTPVLVINGAQDGPTLCLSAAVHGDELNGIEIVRRVMYNIDPSRLHGKVIGVPIVNLQGFQRGSRYLPDRRDLNRFFPGDKNGSLASRIAASFFTEVISHCDMLVDLHTGSAGRTNMPQIRADMSNEAVRMLTEGFDKMVVVHSPGNPGMLRSAANAVGITSVTMEVGESLRVQEDSIKAGVTGVYSLMEKQGMFARRFVWGSPSPVYYKSYWLRTETGGILFSRADLGDTVYAGQVLGHVTDPITNETTQIIAPVKGRIIGMAVNQVVMPGFAAYHIGEIATEDTIVDPETTIDSPMHLGESNNNSAIDTEENFIINN</sequence>
<comment type="caution">
    <text evidence="7">The sequence shown here is derived from an EMBL/GenBank/DDBJ whole genome shotgun (WGS) entry which is preliminary data.</text>
</comment>
<dbReference type="Pfam" id="PF24827">
    <property type="entry name" value="AstE_AspA_cat"/>
    <property type="match status" value="1"/>
</dbReference>
<evidence type="ECO:0000313" key="7">
    <source>
        <dbReference type="EMBL" id="GLS26723.1"/>
    </source>
</evidence>
<proteinExistence type="predicted"/>
<dbReference type="CDD" id="cd06251">
    <property type="entry name" value="M14_ASTE_ASPA-like"/>
    <property type="match status" value="1"/>
</dbReference>
<reference evidence="7 8" key="1">
    <citation type="journal article" date="2014" name="Int. J. Syst. Evol. Microbiol.">
        <title>Complete genome sequence of Corynebacterium casei LMG S-19264T (=DSM 44701T), isolated from a smear-ripened cheese.</title>
        <authorList>
            <consortium name="US DOE Joint Genome Institute (JGI-PGF)"/>
            <person name="Walter F."/>
            <person name="Albersmeier A."/>
            <person name="Kalinowski J."/>
            <person name="Ruckert C."/>
        </authorList>
    </citation>
    <scope>NUCLEOTIDE SEQUENCE [LARGE SCALE GENOMIC DNA]</scope>
    <source>
        <strain evidence="7 8">NBRC 110095</strain>
    </source>
</reference>
<dbReference type="GO" id="GO:0046872">
    <property type="term" value="F:metal ion binding"/>
    <property type="evidence" value="ECO:0007669"/>
    <property type="project" value="UniProtKB-KW"/>
</dbReference>
<dbReference type="AlphaFoldDB" id="A0AA37T448"/>
<evidence type="ECO:0000256" key="5">
    <source>
        <dbReference type="SAM" id="MobiDB-lite"/>
    </source>
</evidence>
<dbReference type="EMBL" id="BSPD01000058">
    <property type="protein sequence ID" value="GLS26723.1"/>
    <property type="molecule type" value="Genomic_DNA"/>
</dbReference>
<evidence type="ECO:0000256" key="4">
    <source>
        <dbReference type="ARBA" id="ARBA00022833"/>
    </source>
</evidence>
<dbReference type="SUPFAM" id="SSF53187">
    <property type="entry name" value="Zn-dependent exopeptidases"/>
    <property type="match status" value="1"/>
</dbReference>
<feature type="domain" description="Succinylglutamate desuccinylase/Aspartoacylase catalytic" evidence="6">
    <location>
        <begin position="181"/>
        <end position="358"/>
    </location>
</feature>
<dbReference type="GO" id="GO:0016788">
    <property type="term" value="F:hydrolase activity, acting on ester bonds"/>
    <property type="evidence" value="ECO:0007669"/>
    <property type="project" value="InterPro"/>
</dbReference>
<keyword evidence="3" id="KW-0378">Hydrolase</keyword>
<feature type="compositionally biased region" description="Low complexity" evidence="5">
    <location>
        <begin position="1"/>
        <end position="15"/>
    </location>
</feature>
<dbReference type="InterPro" id="IPR053138">
    <property type="entry name" value="N-alpha-Ac-DABA_deacetylase"/>
</dbReference>
<keyword evidence="2" id="KW-0479">Metal-binding</keyword>
<organism evidence="7 8">
    <name type="scientific">Marinibactrum halimedae</name>
    <dbReference type="NCBI Taxonomy" id="1444977"/>
    <lineage>
        <taxon>Bacteria</taxon>
        <taxon>Pseudomonadati</taxon>
        <taxon>Pseudomonadota</taxon>
        <taxon>Gammaproteobacteria</taxon>
        <taxon>Cellvibrionales</taxon>
        <taxon>Cellvibrionaceae</taxon>
        <taxon>Marinibactrum</taxon>
    </lineage>
</organism>
<keyword evidence="8" id="KW-1185">Reference proteome</keyword>
<evidence type="ECO:0000256" key="1">
    <source>
        <dbReference type="ARBA" id="ARBA00001947"/>
    </source>
</evidence>